<dbReference type="Pfam" id="PF12867">
    <property type="entry name" value="DinB_2"/>
    <property type="match status" value="1"/>
</dbReference>
<dbReference type="InterPro" id="IPR024775">
    <property type="entry name" value="DinB-like"/>
</dbReference>
<evidence type="ECO:0000313" key="2">
    <source>
        <dbReference type="EMBL" id="OZC02497.1"/>
    </source>
</evidence>
<feature type="domain" description="DinB-like" evidence="1">
    <location>
        <begin position="12"/>
        <end position="175"/>
    </location>
</feature>
<organism evidence="2 3">
    <name type="scientific">Rubricoccus marinus</name>
    <dbReference type="NCBI Taxonomy" id="716817"/>
    <lineage>
        <taxon>Bacteria</taxon>
        <taxon>Pseudomonadati</taxon>
        <taxon>Rhodothermota</taxon>
        <taxon>Rhodothermia</taxon>
        <taxon>Rhodothermales</taxon>
        <taxon>Rubricoccaceae</taxon>
        <taxon>Rubricoccus</taxon>
    </lineage>
</organism>
<dbReference type="RefSeq" id="WP_094546817.1">
    <property type="nucleotide sequence ID" value="NZ_MQWB01000001.1"/>
</dbReference>
<proteinExistence type="predicted"/>
<dbReference type="OrthoDB" id="1524454at2"/>
<dbReference type="AlphaFoldDB" id="A0A259TXZ9"/>
<dbReference type="Proteomes" id="UP000216446">
    <property type="component" value="Unassembled WGS sequence"/>
</dbReference>
<dbReference type="SUPFAM" id="SSF109854">
    <property type="entry name" value="DinB/YfiT-like putative metalloenzymes"/>
    <property type="match status" value="1"/>
</dbReference>
<keyword evidence="3" id="KW-1185">Reference proteome</keyword>
<name>A0A259TXZ9_9BACT</name>
<dbReference type="Gene3D" id="1.20.120.450">
    <property type="entry name" value="dinb family like domain"/>
    <property type="match status" value="1"/>
</dbReference>
<dbReference type="EMBL" id="MQWB01000001">
    <property type="protein sequence ID" value="OZC02497.1"/>
    <property type="molecule type" value="Genomic_DNA"/>
</dbReference>
<protein>
    <recommendedName>
        <fullName evidence="1">DinB-like domain-containing protein</fullName>
    </recommendedName>
</protein>
<comment type="caution">
    <text evidence="2">The sequence shown here is derived from an EMBL/GenBank/DDBJ whole genome shotgun (WGS) entry which is preliminary data.</text>
</comment>
<evidence type="ECO:0000313" key="3">
    <source>
        <dbReference type="Proteomes" id="UP000216446"/>
    </source>
</evidence>
<gene>
    <name evidence="2" type="ORF">BSZ36_05595</name>
</gene>
<dbReference type="InterPro" id="IPR034660">
    <property type="entry name" value="DinB/YfiT-like"/>
</dbReference>
<sequence>MTDQLTSYASAYRQSQTDAHRIADGLTDEQFNWKPSPKSWSVGECIVHLNTIAKGYLPAFEDAASREAPRASGPFTYGFVARKFTDAVRPGSRAIPTGGPMKPPATTGTQSAIDKARAMASFDGYTDRLVAVCEAADGLDLAAIKVRSPFLKLMKLPLGAFLDAMGLHAIRHVMQAERVTQEAGFPS</sequence>
<dbReference type="InParanoid" id="A0A259TXZ9"/>
<reference evidence="2 3" key="1">
    <citation type="submission" date="2016-11" db="EMBL/GenBank/DDBJ databases">
        <title>Study of marine rhodopsin-containing bacteria.</title>
        <authorList>
            <person name="Yoshizawa S."/>
            <person name="Kumagai Y."/>
            <person name="Kogure K."/>
        </authorList>
    </citation>
    <scope>NUCLEOTIDE SEQUENCE [LARGE SCALE GENOMIC DNA]</scope>
    <source>
        <strain evidence="2 3">SG-29</strain>
    </source>
</reference>
<accession>A0A259TXZ9</accession>
<evidence type="ECO:0000259" key="1">
    <source>
        <dbReference type="Pfam" id="PF12867"/>
    </source>
</evidence>